<evidence type="ECO:0000256" key="16">
    <source>
        <dbReference type="ARBA" id="ARBA00029570"/>
    </source>
</evidence>
<keyword evidence="10" id="KW-0169">Cobalamin biosynthesis</keyword>
<keyword evidence="12" id="KW-0547">Nucleotide-binding</keyword>
<accession>A0ABT4TQT4</accession>
<dbReference type="Proteomes" id="UP001165685">
    <property type="component" value="Unassembled WGS sequence"/>
</dbReference>
<evidence type="ECO:0000313" key="20">
    <source>
        <dbReference type="Proteomes" id="UP001165685"/>
    </source>
</evidence>
<dbReference type="EC" id="2.7.1.156" evidence="8"/>
<proteinExistence type="inferred from homology"/>
<dbReference type="RefSeq" id="WP_270679249.1">
    <property type="nucleotide sequence ID" value="NZ_JAQFWP010000037.1"/>
</dbReference>
<evidence type="ECO:0000256" key="12">
    <source>
        <dbReference type="ARBA" id="ARBA00022741"/>
    </source>
</evidence>
<evidence type="ECO:0000256" key="11">
    <source>
        <dbReference type="ARBA" id="ARBA00022679"/>
    </source>
</evidence>
<comment type="function">
    <text evidence="4">Catalyzes ATP-dependent phosphorylation of adenosylcobinamide and addition of GMP to adenosylcobinamide phosphate.</text>
</comment>
<dbReference type="InterPro" id="IPR027417">
    <property type="entry name" value="P-loop_NTPase"/>
</dbReference>
<dbReference type="EMBL" id="JAQFWP010000037">
    <property type="protein sequence ID" value="MDA2806614.1"/>
    <property type="molecule type" value="Genomic_DNA"/>
</dbReference>
<comment type="pathway">
    <text evidence="5">Cofactor biosynthesis; adenosylcobalamin biosynthesis; adenosylcobalamin from cob(II)yrinate a,c-diamide: step 6/7.</text>
</comment>
<dbReference type="Gene3D" id="3.40.50.300">
    <property type="entry name" value="P-loop containing nucleotide triphosphate hydrolases"/>
    <property type="match status" value="1"/>
</dbReference>
<evidence type="ECO:0000256" key="15">
    <source>
        <dbReference type="ARBA" id="ARBA00023134"/>
    </source>
</evidence>
<comment type="catalytic activity">
    <reaction evidence="1">
        <text>adenosylcob(III)inamide + ATP = adenosylcob(III)inamide phosphate + ADP + H(+)</text>
        <dbReference type="Rhea" id="RHEA:15769"/>
        <dbReference type="ChEBI" id="CHEBI:2480"/>
        <dbReference type="ChEBI" id="CHEBI:15378"/>
        <dbReference type="ChEBI" id="CHEBI:30616"/>
        <dbReference type="ChEBI" id="CHEBI:58502"/>
        <dbReference type="ChEBI" id="CHEBI:456216"/>
        <dbReference type="EC" id="2.7.1.156"/>
    </reaction>
</comment>
<evidence type="ECO:0000256" key="17">
    <source>
        <dbReference type="ARBA" id="ARBA00030571"/>
    </source>
</evidence>
<reference evidence="19" key="1">
    <citation type="submission" date="2023-01" db="EMBL/GenBank/DDBJ databases">
        <title>Draft genome sequence of Nocardiopsis sp. LSu2-4 isolated from halophytes.</title>
        <authorList>
            <person name="Duangmal K."/>
            <person name="Chantavorakit T."/>
        </authorList>
    </citation>
    <scope>NUCLEOTIDE SEQUENCE</scope>
    <source>
        <strain evidence="19">LSu2-4</strain>
    </source>
</reference>
<name>A0ABT4TQT4_9ACTN</name>
<evidence type="ECO:0000256" key="3">
    <source>
        <dbReference type="ARBA" id="ARBA00001522"/>
    </source>
</evidence>
<dbReference type="InterPro" id="IPR003203">
    <property type="entry name" value="CobU/CobP"/>
</dbReference>
<keyword evidence="11" id="KW-0808">Transferase</keyword>
<evidence type="ECO:0000256" key="18">
    <source>
        <dbReference type="SAM" id="MobiDB-lite"/>
    </source>
</evidence>
<comment type="catalytic activity">
    <reaction evidence="2">
        <text>adenosylcob(III)inamide phosphate + GTP + H(+) = adenosylcob(III)inamide-GDP + diphosphate</text>
        <dbReference type="Rhea" id="RHEA:22712"/>
        <dbReference type="ChEBI" id="CHEBI:15378"/>
        <dbReference type="ChEBI" id="CHEBI:33019"/>
        <dbReference type="ChEBI" id="CHEBI:37565"/>
        <dbReference type="ChEBI" id="CHEBI:58502"/>
        <dbReference type="ChEBI" id="CHEBI:60487"/>
        <dbReference type="EC" id="2.7.7.62"/>
    </reaction>
</comment>
<feature type="compositionally biased region" description="Low complexity" evidence="18">
    <location>
        <begin position="70"/>
        <end position="80"/>
    </location>
</feature>
<evidence type="ECO:0000256" key="7">
    <source>
        <dbReference type="ARBA" id="ARBA00007490"/>
    </source>
</evidence>
<evidence type="ECO:0000313" key="19">
    <source>
        <dbReference type="EMBL" id="MDA2806614.1"/>
    </source>
</evidence>
<evidence type="ECO:0000256" key="1">
    <source>
        <dbReference type="ARBA" id="ARBA00000312"/>
    </source>
</evidence>
<keyword evidence="20" id="KW-1185">Reference proteome</keyword>
<evidence type="ECO:0000256" key="8">
    <source>
        <dbReference type="ARBA" id="ARBA00012016"/>
    </source>
</evidence>
<evidence type="ECO:0000256" key="13">
    <source>
        <dbReference type="ARBA" id="ARBA00022777"/>
    </source>
</evidence>
<evidence type="ECO:0000256" key="4">
    <source>
        <dbReference type="ARBA" id="ARBA00003889"/>
    </source>
</evidence>
<protein>
    <recommendedName>
        <fullName evidence="16">Adenosylcobinamide kinase</fullName>
        <ecNumber evidence="8">2.7.1.156</ecNumber>
        <ecNumber evidence="9">2.7.7.62</ecNumber>
    </recommendedName>
    <alternativeName>
        <fullName evidence="17">Adenosylcobinamide-phosphate guanylyltransferase</fullName>
    </alternativeName>
</protein>
<comment type="caution">
    <text evidence="19">The sequence shown here is derived from an EMBL/GenBank/DDBJ whole genome shotgun (WGS) entry which is preliminary data.</text>
</comment>
<evidence type="ECO:0000256" key="14">
    <source>
        <dbReference type="ARBA" id="ARBA00022840"/>
    </source>
</evidence>
<dbReference type="PANTHER" id="PTHR34848">
    <property type="match status" value="1"/>
</dbReference>
<dbReference type="InterPro" id="IPR036866">
    <property type="entry name" value="RibonucZ/Hydroxyglut_hydro"/>
</dbReference>
<dbReference type="GO" id="GO:0016301">
    <property type="term" value="F:kinase activity"/>
    <property type="evidence" value="ECO:0007669"/>
    <property type="project" value="UniProtKB-KW"/>
</dbReference>
<dbReference type="SUPFAM" id="SSF52540">
    <property type="entry name" value="P-loop containing nucleoside triphosphate hydrolases"/>
    <property type="match status" value="1"/>
</dbReference>
<evidence type="ECO:0000256" key="10">
    <source>
        <dbReference type="ARBA" id="ARBA00022573"/>
    </source>
</evidence>
<evidence type="ECO:0000256" key="2">
    <source>
        <dbReference type="ARBA" id="ARBA00000711"/>
    </source>
</evidence>
<dbReference type="GO" id="GO:0016779">
    <property type="term" value="F:nucleotidyltransferase activity"/>
    <property type="evidence" value="ECO:0007669"/>
    <property type="project" value="UniProtKB-KW"/>
</dbReference>
<evidence type="ECO:0000256" key="6">
    <source>
        <dbReference type="ARBA" id="ARBA00005159"/>
    </source>
</evidence>
<dbReference type="CDD" id="cd00544">
    <property type="entry name" value="CobU"/>
    <property type="match status" value="1"/>
</dbReference>
<dbReference type="PANTHER" id="PTHR34848:SF1">
    <property type="entry name" value="BIFUNCTIONAL ADENOSYLCOBALAMIN BIOSYNTHESIS PROTEIN COBU"/>
    <property type="match status" value="1"/>
</dbReference>
<comment type="similarity">
    <text evidence="7">Belongs to the CobU/CobP family.</text>
</comment>
<dbReference type="Pfam" id="PF02283">
    <property type="entry name" value="CobU"/>
    <property type="match status" value="1"/>
</dbReference>
<keyword evidence="14" id="KW-0067">ATP-binding</keyword>
<sequence>MRIRFMGTAAPRGWPEPECRCASCRRAAAEPRRPLALHVEGSLQTALRPEGRTFSDGRSVLLECAPPEPESASPAPSADPDPGEPSDRERQGPSAWSPPDAVVVHADTPEAIGDLRRRGAVHDRTRFLLVGGGHGVHSPGELRRRAALWGAEPVTDDQVIEVAPLPEPADPVDRRVLVTGGARSGKSAEAERRMLAEPHVVYVATGPSPDGDASWARRVRAHRSRRPSWWRTEETGDAASALDKAAETGEAVLFDCAGTWLAGVMEECGMWSDTPPRDARERLDRRIGELLAAWRRFPGHAVAVTNEVGSGVVPATRSGGLFRDMLGRLNQGLAHESDEVLLAVSGRIIDLP</sequence>
<organism evidence="19 20">
    <name type="scientific">Nocardiopsis suaedae</name>
    <dbReference type="NCBI Taxonomy" id="3018444"/>
    <lineage>
        <taxon>Bacteria</taxon>
        <taxon>Bacillati</taxon>
        <taxon>Actinomycetota</taxon>
        <taxon>Actinomycetes</taxon>
        <taxon>Streptosporangiales</taxon>
        <taxon>Nocardiopsidaceae</taxon>
        <taxon>Nocardiopsis</taxon>
    </lineage>
</organism>
<dbReference type="Gene3D" id="3.60.15.10">
    <property type="entry name" value="Ribonuclease Z/Hydroxyacylglutathione hydrolase-like"/>
    <property type="match status" value="1"/>
</dbReference>
<keyword evidence="19" id="KW-0548">Nucleotidyltransferase</keyword>
<comment type="pathway">
    <text evidence="6">Cofactor biosynthesis; adenosylcobalamin biosynthesis; adenosylcobalamin from cob(II)yrinate a,c-diamide: step 5/7.</text>
</comment>
<keyword evidence="15" id="KW-0342">GTP-binding</keyword>
<evidence type="ECO:0000256" key="9">
    <source>
        <dbReference type="ARBA" id="ARBA00012523"/>
    </source>
</evidence>
<keyword evidence="13 19" id="KW-0418">Kinase</keyword>
<feature type="region of interest" description="Disordered" evidence="18">
    <location>
        <begin position="48"/>
        <end position="101"/>
    </location>
</feature>
<dbReference type="EC" id="2.7.7.62" evidence="9"/>
<gene>
    <name evidence="19" type="ORF">O4U47_19045</name>
</gene>
<evidence type="ECO:0000256" key="5">
    <source>
        <dbReference type="ARBA" id="ARBA00004692"/>
    </source>
</evidence>
<comment type="catalytic activity">
    <reaction evidence="3">
        <text>adenosylcob(III)inamide + GTP = adenosylcob(III)inamide phosphate + GDP + H(+)</text>
        <dbReference type="Rhea" id="RHEA:15765"/>
        <dbReference type="ChEBI" id="CHEBI:2480"/>
        <dbReference type="ChEBI" id="CHEBI:15378"/>
        <dbReference type="ChEBI" id="CHEBI:37565"/>
        <dbReference type="ChEBI" id="CHEBI:58189"/>
        <dbReference type="ChEBI" id="CHEBI:58502"/>
        <dbReference type="EC" id="2.7.1.156"/>
    </reaction>
</comment>